<name>A0A6G0W5K7_APHCR</name>
<evidence type="ECO:0000259" key="1">
    <source>
        <dbReference type="Pfam" id="PF05699"/>
    </source>
</evidence>
<keyword evidence="4" id="KW-1185">Reference proteome</keyword>
<protein>
    <submittedName>
        <fullName evidence="3">Zinc finger BED domain-containing protein RICESLEEPER 1-like isoform X1</fullName>
    </submittedName>
</protein>
<organism evidence="3 4">
    <name type="scientific">Aphis craccivora</name>
    <name type="common">Cowpea aphid</name>
    <dbReference type="NCBI Taxonomy" id="307492"/>
    <lineage>
        <taxon>Eukaryota</taxon>
        <taxon>Metazoa</taxon>
        <taxon>Ecdysozoa</taxon>
        <taxon>Arthropoda</taxon>
        <taxon>Hexapoda</taxon>
        <taxon>Insecta</taxon>
        <taxon>Pterygota</taxon>
        <taxon>Neoptera</taxon>
        <taxon>Paraneoptera</taxon>
        <taxon>Hemiptera</taxon>
        <taxon>Sternorrhyncha</taxon>
        <taxon>Aphidomorpha</taxon>
        <taxon>Aphidoidea</taxon>
        <taxon>Aphididae</taxon>
        <taxon>Aphidini</taxon>
        <taxon>Aphis</taxon>
        <taxon>Aphis</taxon>
    </lineage>
</organism>
<gene>
    <name evidence="3" type="ORF">FWK35_00028577</name>
</gene>
<dbReference type="InterPro" id="IPR006578">
    <property type="entry name" value="MADF-dom"/>
</dbReference>
<feature type="domain" description="HAT C-terminal dimerisation" evidence="1">
    <location>
        <begin position="637"/>
        <end position="713"/>
    </location>
</feature>
<dbReference type="Pfam" id="PF10545">
    <property type="entry name" value="MADF_DNA_bdg"/>
    <property type="match status" value="1"/>
</dbReference>
<dbReference type="EMBL" id="VUJU01009232">
    <property type="protein sequence ID" value="KAF0721317.1"/>
    <property type="molecule type" value="Genomic_DNA"/>
</dbReference>
<evidence type="ECO:0000313" key="3">
    <source>
        <dbReference type="EMBL" id="KAF0721317.1"/>
    </source>
</evidence>
<dbReference type="Pfam" id="PF05699">
    <property type="entry name" value="Dimer_Tnp_hAT"/>
    <property type="match status" value="1"/>
</dbReference>
<dbReference type="SUPFAM" id="SSF140996">
    <property type="entry name" value="Hermes dimerisation domain"/>
    <property type="match status" value="1"/>
</dbReference>
<dbReference type="InterPro" id="IPR052717">
    <property type="entry name" value="Vacuolar_transposase_reg"/>
</dbReference>
<proteinExistence type="predicted"/>
<dbReference type="AlphaFoldDB" id="A0A6G0W5K7"/>
<dbReference type="Proteomes" id="UP000478052">
    <property type="component" value="Unassembled WGS sequence"/>
</dbReference>
<evidence type="ECO:0000259" key="2">
    <source>
        <dbReference type="Pfam" id="PF10545"/>
    </source>
</evidence>
<dbReference type="GO" id="GO:0046983">
    <property type="term" value="F:protein dimerization activity"/>
    <property type="evidence" value="ECO:0007669"/>
    <property type="project" value="InterPro"/>
</dbReference>
<dbReference type="Gene3D" id="1.10.10.1070">
    <property type="entry name" value="Zinc finger, BED domain-containing"/>
    <property type="match status" value="1"/>
</dbReference>
<dbReference type="OrthoDB" id="6618960at2759"/>
<feature type="domain" description="MADF" evidence="2">
    <location>
        <begin position="11"/>
        <end position="58"/>
    </location>
</feature>
<evidence type="ECO:0000313" key="4">
    <source>
        <dbReference type="Proteomes" id="UP000478052"/>
    </source>
</evidence>
<reference evidence="3 4" key="1">
    <citation type="submission" date="2019-08" db="EMBL/GenBank/DDBJ databases">
        <title>Whole genome of Aphis craccivora.</title>
        <authorList>
            <person name="Voronova N.V."/>
            <person name="Shulinski R.S."/>
            <person name="Bandarenka Y.V."/>
            <person name="Zhorov D.G."/>
            <person name="Warner D."/>
        </authorList>
    </citation>
    <scope>NUCLEOTIDE SEQUENCE [LARGE SCALE GENOMIC DNA]</scope>
    <source>
        <strain evidence="3">180601</strain>
        <tissue evidence="3">Whole Body</tissue>
    </source>
</reference>
<comment type="caution">
    <text evidence="3">The sequence shown here is derived from an EMBL/GenBank/DDBJ whole genome shotgun (WGS) entry which is preliminary data.</text>
</comment>
<accession>A0A6G0W5K7</accession>
<dbReference type="PANTHER" id="PTHR46169">
    <property type="entry name" value="DNA REPLICATION-RELATED ELEMENT FACTOR, ISOFORM A"/>
    <property type="match status" value="1"/>
</dbReference>
<feature type="non-terminal residue" evidence="3">
    <location>
        <position position="718"/>
    </location>
</feature>
<dbReference type="GO" id="GO:0005634">
    <property type="term" value="C:nucleus"/>
    <property type="evidence" value="ECO:0007669"/>
    <property type="project" value="TreeGrafter"/>
</dbReference>
<dbReference type="SUPFAM" id="SSF53098">
    <property type="entry name" value="Ribonuclease H-like"/>
    <property type="match status" value="1"/>
</dbReference>
<sequence>MSFASFDTDKLIVEIERRPSLWDTSHSDYANKIIKQENWNDVCRIFKEGFDSMDAREKNKYVIDNNCSYHCINQKEGRTMKNPVGSMFFNFDAGRNVSICKINGCPNPELVGKHSSNLEKHIHARHKNEYQLLMTKKNNACKSTTSNTENSTSAPVKRTAGQMSLDSMIKVTKKSMKIALSKDDIINACVEMVTVNGRPFTILHDSGFRKLLNPIIEGLPETGFSINSHNIKSHIIDKTQLIVKAIATDVANRLISLKVDCVTRHDRSLIGINIQYMQNNVLQLKTLAITELMERHSAIYLKEMVLNVLDKYGITKTQIFSITSDNAANILKMTDIIDDPSDSTENDDDFVMAPNDEIEEFESNVIQAIEPEPLTKKVRCSAHTLNLCIEDGLKLRLLQNLIGRIRSVVKKIRTQKYTCILKKMGLKYAIIDVETRWTSMYDMLQRLHEIKPFCIEYQDAMPDLKLSVNDWEALKDMIDSLQPARDGIIFLQKHDITMGDFFGCWWKIISKLKKKNTALSNSIAKSMEKRQKTLFENPIFSSALFMDPRFQCLLNDTSKIEAKDHLQKTWKIIEQLSGNENEANINNAQYFDAHEENVMDPDDDLESFIQSSSQNNDSSISINMNSSQRSIAILLEEYDNTSRLHHSTDIKKYWSERLESMPELYKLSQVVMAVPCTQVSVERSFSGLKFILSDLRTSLSSDLLESIMIIRGNNFSNK</sequence>
<dbReference type="PANTHER" id="PTHR46169:SF29">
    <property type="entry name" value="DNA REPLICATION-RELATED ELEMENT FACTOR, ISOFORM A"/>
    <property type="match status" value="1"/>
</dbReference>
<dbReference type="InterPro" id="IPR008906">
    <property type="entry name" value="HATC_C_dom"/>
</dbReference>
<dbReference type="GO" id="GO:0006357">
    <property type="term" value="P:regulation of transcription by RNA polymerase II"/>
    <property type="evidence" value="ECO:0007669"/>
    <property type="project" value="TreeGrafter"/>
</dbReference>
<dbReference type="InterPro" id="IPR012337">
    <property type="entry name" value="RNaseH-like_sf"/>
</dbReference>